<dbReference type="AlphaFoldDB" id="A0A8B8F8T4"/>
<reference evidence="3" key="1">
    <citation type="submission" date="2025-08" db="UniProtKB">
        <authorList>
            <consortium name="RefSeq"/>
        </authorList>
    </citation>
    <scope>IDENTIFICATION</scope>
    <source>
        <tissue evidence="3">Whole body</tissue>
    </source>
</reference>
<dbReference type="GeneID" id="112681126"/>
<evidence type="ECO:0000313" key="2">
    <source>
        <dbReference type="Proteomes" id="UP000694846"/>
    </source>
</evidence>
<keyword evidence="2" id="KW-1185">Reference proteome</keyword>
<evidence type="ECO:0000313" key="3">
    <source>
        <dbReference type="RefSeq" id="XP_025407178.1"/>
    </source>
</evidence>
<feature type="domain" description="WW" evidence="1">
    <location>
        <begin position="53"/>
        <end position="87"/>
    </location>
</feature>
<dbReference type="SMART" id="SM00456">
    <property type="entry name" value="WW"/>
    <property type="match status" value="1"/>
</dbReference>
<dbReference type="CTD" id="22897"/>
<dbReference type="Pfam" id="PF00397">
    <property type="entry name" value="WW"/>
    <property type="match status" value="1"/>
</dbReference>
<dbReference type="RefSeq" id="XP_025407178.1">
    <property type="nucleotide sequence ID" value="XM_025551393.1"/>
</dbReference>
<gene>
    <name evidence="3" type="primary">LOC112681126</name>
</gene>
<dbReference type="PANTHER" id="PTHR21715">
    <property type="entry name" value="RH04127P"/>
    <property type="match status" value="1"/>
</dbReference>
<name>A0A8B8F8T4_9HEMI</name>
<dbReference type="OrthoDB" id="6344460at2759"/>
<dbReference type="InterPro" id="IPR053233">
    <property type="entry name" value="ABRA-related"/>
</dbReference>
<evidence type="ECO:0000259" key="1">
    <source>
        <dbReference type="PROSITE" id="PS50020"/>
    </source>
</evidence>
<organism evidence="2 3">
    <name type="scientific">Sipha flava</name>
    <name type="common">yellow sugarcane aphid</name>
    <dbReference type="NCBI Taxonomy" id="143950"/>
    <lineage>
        <taxon>Eukaryota</taxon>
        <taxon>Metazoa</taxon>
        <taxon>Ecdysozoa</taxon>
        <taxon>Arthropoda</taxon>
        <taxon>Hexapoda</taxon>
        <taxon>Insecta</taxon>
        <taxon>Pterygota</taxon>
        <taxon>Neoptera</taxon>
        <taxon>Paraneoptera</taxon>
        <taxon>Hemiptera</taxon>
        <taxon>Sternorrhyncha</taxon>
        <taxon>Aphidomorpha</taxon>
        <taxon>Aphidoidea</taxon>
        <taxon>Aphididae</taxon>
        <taxon>Sipha</taxon>
    </lineage>
</organism>
<dbReference type="PANTHER" id="PTHR21715:SF0">
    <property type="entry name" value="RH04127P"/>
    <property type="match status" value="1"/>
</dbReference>
<dbReference type="PROSITE" id="PS01159">
    <property type="entry name" value="WW_DOMAIN_1"/>
    <property type="match status" value="1"/>
</dbReference>
<sequence length="180" mass="20796">MSNLNNSVYLCKEVFDENSKPTRIEIEEQASRLGIDPVKELHLLSIAKQCLLEPLPSNWIPCYIEKENKYFYFNDQNKISQWEHPLDEHYRQIIEKIRSEDSSTATAENPASHKYEVENGIKTRRAFSHTSGYSFFIEIQNLVNSILVNFDFKLLSQDNSIRLSSSVELNSDGTMELNGS</sequence>
<dbReference type="SUPFAM" id="SSF51045">
    <property type="entry name" value="WW domain"/>
    <property type="match status" value="1"/>
</dbReference>
<dbReference type="CDD" id="cd00201">
    <property type="entry name" value="WW"/>
    <property type="match status" value="1"/>
</dbReference>
<dbReference type="InterPro" id="IPR001202">
    <property type="entry name" value="WW_dom"/>
</dbReference>
<accession>A0A8B8F8T4</accession>
<protein>
    <submittedName>
        <fullName evidence="3">Centrosomal protein of 164 kDa</fullName>
    </submittedName>
</protein>
<proteinExistence type="predicted"/>
<dbReference type="Gene3D" id="3.30.1470.10">
    <property type="entry name" value="Photosystem I PsaD, reaction center subunit II"/>
    <property type="match status" value="1"/>
</dbReference>
<dbReference type="PROSITE" id="PS50020">
    <property type="entry name" value="WW_DOMAIN_2"/>
    <property type="match status" value="1"/>
</dbReference>
<dbReference type="InterPro" id="IPR036020">
    <property type="entry name" value="WW_dom_sf"/>
</dbReference>
<dbReference type="Proteomes" id="UP000694846">
    <property type="component" value="Unplaced"/>
</dbReference>